<evidence type="ECO:0000256" key="2">
    <source>
        <dbReference type="ARBA" id="ARBA00022630"/>
    </source>
</evidence>
<reference evidence="6 7" key="2">
    <citation type="submission" date="2015-05" db="EMBL/GenBank/DDBJ databases">
        <authorList>
            <person name="Morales-Cruz A."/>
            <person name="Amrine K.C."/>
            <person name="Cantu D."/>
        </authorList>
    </citation>
    <scope>NUCLEOTIDE SEQUENCE [LARGE SCALE GENOMIC DNA]</scope>
    <source>
        <strain evidence="6">UCRPC4</strain>
    </source>
</reference>
<sequence>MDNLPSKCDVLVIGGGNAGFSAAIAAAEAGSQNVVLVDKCPEEWAGGNSYFTAGAMRIAHNGLADLLPIVNNVDEETATITDLEPYTEKHFSDDMARICLGRSDPHLSTILIGDSNSAIKWLANNGVRYQLSFNRQAYKIDGRYKFWGGMALKTEDGGKGLIEDHMRAAKKHGIATYYSVAAVALHRDSSTGAVAAASLEHNGHTMVVQARAIILAAGGFEANQRMRAQYLGPNWDLAYVRGTPFNTGDLLEIAVRDVSAKQAGNWSGCHSTCWDANAPANTGDREISNEFTKSGYPLGVMINADGNRFVDEGIDMRNYTYAKFGKAILNQPNSIAFQVWDSRTIHWLREEEYREGVVKHIRADSLQELAEKCAEDGLQDKAQFLQTLEQYNHGAHQFQKENPSVKWDPAVKDRLSTQSSSCPLPLAKSNWALPIDEPPFLAVKVTSGITFTFGGLAVSPETAAVISSTTNREIPGLFCVGEMLGGLFYGNYPGGSGLTSGAVFGRRAGTAAAKSALTNSPKINGTK</sequence>
<dbReference type="PANTHER" id="PTHR43400:SF7">
    <property type="entry name" value="FAD-DEPENDENT OXIDOREDUCTASE 2 FAD BINDING DOMAIN-CONTAINING PROTEIN"/>
    <property type="match status" value="1"/>
</dbReference>
<feature type="domain" description="FAD-dependent oxidoreductase 2 FAD-binding" evidence="5">
    <location>
        <begin position="9"/>
        <end position="496"/>
    </location>
</feature>
<reference evidence="6 7" key="1">
    <citation type="submission" date="2015-05" db="EMBL/GenBank/DDBJ databases">
        <title>Distinctive expansion of gene families associated with plant cell wall degradation and secondary metabolism in the genomes of grapevine trunk pathogens.</title>
        <authorList>
            <person name="Lawrence D.P."/>
            <person name="Travadon R."/>
            <person name="Rolshausen P.E."/>
            <person name="Baumgartner K."/>
        </authorList>
    </citation>
    <scope>NUCLEOTIDE SEQUENCE [LARGE SCALE GENOMIC DNA]</scope>
    <source>
        <strain evidence="6">UCRPC4</strain>
    </source>
</reference>
<dbReference type="InterPro" id="IPR050315">
    <property type="entry name" value="FAD-oxidoreductase_2"/>
</dbReference>
<dbReference type="NCBIfam" id="NF006130">
    <property type="entry name" value="PRK08274.1"/>
    <property type="match status" value="1"/>
</dbReference>
<name>A0A0G2EZY5_PHACM</name>
<accession>A0A0G2EZY5</accession>
<dbReference type="InterPro" id="IPR036188">
    <property type="entry name" value="FAD/NAD-bd_sf"/>
</dbReference>
<evidence type="ECO:0000313" key="6">
    <source>
        <dbReference type="EMBL" id="KKY27694.1"/>
    </source>
</evidence>
<evidence type="ECO:0000256" key="1">
    <source>
        <dbReference type="ARBA" id="ARBA00001974"/>
    </source>
</evidence>
<dbReference type="Proteomes" id="UP000053317">
    <property type="component" value="Unassembled WGS sequence"/>
</dbReference>
<dbReference type="AlphaFoldDB" id="A0A0G2EZY5"/>
<dbReference type="Gene3D" id="3.50.50.60">
    <property type="entry name" value="FAD/NAD(P)-binding domain"/>
    <property type="match status" value="1"/>
</dbReference>
<dbReference type="Pfam" id="PF00890">
    <property type="entry name" value="FAD_binding_2"/>
    <property type="match status" value="1"/>
</dbReference>
<protein>
    <submittedName>
        <fullName evidence="6">Putative fumarate reductase flavoprotein subunit</fullName>
    </submittedName>
</protein>
<dbReference type="SUPFAM" id="SSF51905">
    <property type="entry name" value="FAD/NAD(P)-binding domain"/>
    <property type="match status" value="1"/>
</dbReference>
<comment type="cofactor">
    <cofactor evidence="1">
        <name>FAD</name>
        <dbReference type="ChEBI" id="CHEBI:57692"/>
    </cofactor>
</comment>
<dbReference type="SUPFAM" id="SSF56425">
    <property type="entry name" value="Succinate dehydrogenase/fumarate reductase flavoprotein, catalytic domain"/>
    <property type="match status" value="1"/>
</dbReference>
<keyword evidence="7" id="KW-1185">Reference proteome</keyword>
<proteinExistence type="predicted"/>
<keyword evidence="2" id="KW-0285">Flavoprotein</keyword>
<evidence type="ECO:0000259" key="5">
    <source>
        <dbReference type="Pfam" id="PF00890"/>
    </source>
</evidence>
<dbReference type="OrthoDB" id="7777654at2759"/>
<gene>
    <name evidence="6" type="ORF">UCRPC4_g00928</name>
</gene>
<keyword evidence="3" id="KW-0274">FAD</keyword>
<dbReference type="InterPro" id="IPR027477">
    <property type="entry name" value="Succ_DH/fumarate_Rdtase_cat_sf"/>
</dbReference>
<dbReference type="PANTHER" id="PTHR43400">
    <property type="entry name" value="FUMARATE REDUCTASE"/>
    <property type="match status" value="1"/>
</dbReference>
<dbReference type="Gene3D" id="3.90.700.10">
    <property type="entry name" value="Succinate dehydrogenase/fumarate reductase flavoprotein, catalytic domain"/>
    <property type="match status" value="1"/>
</dbReference>
<evidence type="ECO:0000256" key="4">
    <source>
        <dbReference type="ARBA" id="ARBA00023002"/>
    </source>
</evidence>
<dbReference type="EMBL" id="LCWF01000022">
    <property type="protein sequence ID" value="KKY27694.1"/>
    <property type="molecule type" value="Genomic_DNA"/>
</dbReference>
<keyword evidence="4" id="KW-0560">Oxidoreductase</keyword>
<evidence type="ECO:0000313" key="7">
    <source>
        <dbReference type="Proteomes" id="UP000053317"/>
    </source>
</evidence>
<evidence type="ECO:0000256" key="3">
    <source>
        <dbReference type="ARBA" id="ARBA00022827"/>
    </source>
</evidence>
<dbReference type="GO" id="GO:0016491">
    <property type="term" value="F:oxidoreductase activity"/>
    <property type="evidence" value="ECO:0007669"/>
    <property type="project" value="UniProtKB-KW"/>
</dbReference>
<comment type="caution">
    <text evidence="6">The sequence shown here is derived from an EMBL/GenBank/DDBJ whole genome shotgun (WGS) entry which is preliminary data.</text>
</comment>
<dbReference type="InterPro" id="IPR003953">
    <property type="entry name" value="FAD-dep_OxRdtase_2_FAD-bd"/>
</dbReference>
<organism evidence="6 7">
    <name type="scientific">Phaeomoniella chlamydospora</name>
    <name type="common">Phaeoacremonium chlamydosporum</name>
    <dbReference type="NCBI Taxonomy" id="158046"/>
    <lineage>
        <taxon>Eukaryota</taxon>
        <taxon>Fungi</taxon>
        <taxon>Dikarya</taxon>
        <taxon>Ascomycota</taxon>
        <taxon>Pezizomycotina</taxon>
        <taxon>Eurotiomycetes</taxon>
        <taxon>Chaetothyriomycetidae</taxon>
        <taxon>Phaeomoniellales</taxon>
        <taxon>Phaeomoniellaceae</taxon>
        <taxon>Phaeomoniella</taxon>
    </lineage>
</organism>